<dbReference type="PRINTS" id="PR00463">
    <property type="entry name" value="EP450I"/>
</dbReference>
<keyword evidence="8" id="KW-0472">Membrane</keyword>
<keyword evidence="8" id="KW-1133">Transmembrane helix</keyword>
<feature type="transmembrane region" description="Helical" evidence="8">
    <location>
        <begin position="6"/>
        <end position="25"/>
    </location>
</feature>
<comment type="caution">
    <text evidence="9">The sequence shown here is derived from an EMBL/GenBank/DDBJ whole genome shotgun (WGS) entry which is preliminary data.</text>
</comment>
<dbReference type="GO" id="GO:0004497">
    <property type="term" value="F:monooxygenase activity"/>
    <property type="evidence" value="ECO:0007669"/>
    <property type="project" value="UniProtKB-KW"/>
</dbReference>
<evidence type="ECO:0000313" key="9">
    <source>
        <dbReference type="EMBL" id="KAJ5557044.1"/>
    </source>
</evidence>
<sequence>MLLKSFEALPVIAGLTGVSIHAILYRHGEWDTKAPAVVINYAILSAILISVEYLGILEKSDIPTASNWSLRLVAYHLLGVYSSMVVYRGALHRLNKFPGPFLARISNFYVTFLSAKNFRLYEETQKLHEKYGDYVRIGPTELSISDPAAVKLIYSSQAKTQKGPWYNCIEPRVSLQTDRDKASHARRRKTWDQGFSSQALRDYEPRVVHYTTQLMQAIEKGLNEPMNMTKWFNLYSIDVMGDLSFGKSFDMLADNEDKYFYNQLHADMKMIGLFSHLMWLFPFFKRIPGINADYLKFWGWLDDKVQNRIKNPPSRPDVFSWLLKSFEQGAKTEQDHHNLHGDTYLISVAGSDTTAATLTNVFFELAKDPQLQKSLQSELDGLPNLSTDQLTGLKFLDAIINETLRMHPIGETYIPGDVMVAVPMHALFRDERAFEDPDKFRPERWTTKPELVKDASVFIPFGAGPYVCVGKQLALMEIRRVTAEILTRYDVSFVSGFSETSFWNGKRDAFTLVAAPMELNFKRRE</sequence>
<dbReference type="InterPro" id="IPR002401">
    <property type="entry name" value="Cyt_P450_E_grp-I"/>
</dbReference>
<evidence type="ECO:0000256" key="1">
    <source>
        <dbReference type="ARBA" id="ARBA00001971"/>
    </source>
</evidence>
<dbReference type="EMBL" id="JAQIZZ010000001">
    <property type="protein sequence ID" value="KAJ5557044.1"/>
    <property type="molecule type" value="Genomic_DNA"/>
</dbReference>
<dbReference type="SUPFAM" id="SSF48264">
    <property type="entry name" value="Cytochrome P450"/>
    <property type="match status" value="1"/>
</dbReference>
<dbReference type="Gene3D" id="1.10.630.10">
    <property type="entry name" value="Cytochrome P450"/>
    <property type="match status" value="1"/>
</dbReference>
<accession>A0AAD6GJF8</accession>
<dbReference type="Pfam" id="PF00067">
    <property type="entry name" value="p450"/>
    <property type="match status" value="1"/>
</dbReference>
<dbReference type="GO" id="GO:0016705">
    <property type="term" value="F:oxidoreductase activity, acting on paired donors, with incorporation or reduction of molecular oxygen"/>
    <property type="evidence" value="ECO:0007669"/>
    <property type="project" value="InterPro"/>
</dbReference>
<feature type="binding site" description="axial binding residue" evidence="7">
    <location>
        <position position="468"/>
    </location>
    <ligand>
        <name>heme</name>
        <dbReference type="ChEBI" id="CHEBI:30413"/>
    </ligand>
    <ligandPart>
        <name>Fe</name>
        <dbReference type="ChEBI" id="CHEBI:18248"/>
    </ligandPart>
</feature>
<evidence type="ECO:0000256" key="5">
    <source>
        <dbReference type="ARBA" id="ARBA00023004"/>
    </source>
</evidence>
<dbReference type="CDD" id="cd11061">
    <property type="entry name" value="CYP67-like"/>
    <property type="match status" value="1"/>
</dbReference>
<dbReference type="PRINTS" id="PR00385">
    <property type="entry name" value="P450"/>
</dbReference>
<gene>
    <name evidence="9" type="ORF">N7494_000959</name>
</gene>
<evidence type="ECO:0000256" key="7">
    <source>
        <dbReference type="PIRSR" id="PIRSR602401-1"/>
    </source>
</evidence>
<evidence type="ECO:0000256" key="8">
    <source>
        <dbReference type="SAM" id="Phobius"/>
    </source>
</evidence>
<evidence type="ECO:0000256" key="6">
    <source>
        <dbReference type="ARBA" id="ARBA00023033"/>
    </source>
</evidence>
<dbReference type="GO" id="GO:0005506">
    <property type="term" value="F:iron ion binding"/>
    <property type="evidence" value="ECO:0007669"/>
    <property type="project" value="InterPro"/>
</dbReference>
<dbReference type="InterPro" id="IPR050121">
    <property type="entry name" value="Cytochrome_P450_monoxygenase"/>
</dbReference>
<keyword evidence="8" id="KW-0812">Transmembrane</keyword>
<proteinExistence type="inferred from homology"/>
<dbReference type="GO" id="GO:0043386">
    <property type="term" value="P:mycotoxin biosynthetic process"/>
    <property type="evidence" value="ECO:0007669"/>
    <property type="project" value="UniProtKB-ARBA"/>
</dbReference>
<evidence type="ECO:0000256" key="4">
    <source>
        <dbReference type="ARBA" id="ARBA00023002"/>
    </source>
</evidence>
<dbReference type="Proteomes" id="UP001220324">
    <property type="component" value="Unassembled WGS sequence"/>
</dbReference>
<dbReference type="InterPro" id="IPR001128">
    <property type="entry name" value="Cyt_P450"/>
</dbReference>
<reference evidence="9 10" key="1">
    <citation type="journal article" date="2023" name="IMA Fungus">
        <title>Comparative genomic study of the Penicillium genus elucidates a diverse pangenome and 15 lateral gene transfer events.</title>
        <authorList>
            <person name="Petersen C."/>
            <person name="Sorensen T."/>
            <person name="Nielsen M.R."/>
            <person name="Sondergaard T.E."/>
            <person name="Sorensen J.L."/>
            <person name="Fitzpatrick D.A."/>
            <person name="Frisvad J.C."/>
            <person name="Nielsen K.L."/>
        </authorList>
    </citation>
    <scope>NUCLEOTIDE SEQUENCE [LARGE SCALE GENOMIC DNA]</scope>
    <source>
        <strain evidence="9 10">IBT 35679</strain>
    </source>
</reference>
<evidence type="ECO:0000256" key="3">
    <source>
        <dbReference type="ARBA" id="ARBA00022723"/>
    </source>
</evidence>
<protein>
    <recommendedName>
        <fullName evidence="11">Tryprostatin B 6-hydroxylase</fullName>
    </recommendedName>
</protein>
<evidence type="ECO:0008006" key="11">
    <source>
        <dbReference type="Google" id="ProtNLM"/>
    </source>
</evidence>
<evidence type="ECO:0000313" key="10">
    <source>
        <dbReference type="Proteomes" id="UP001220324"/>
    </source>
</evidence>
<dbReference type="InterPro" id="IPR036396">
    <property type="entry name" value="Cyt_P450_sf"/>
</dbReference>
<name>A0AAD6GJF8_9EURO</name>
<comment type="similarity">
    <text evidence="2">Belongs to the cytochrome P450 family.</text>
</comment>
<feature type="transmembrane region" description="Helical" evidence="8">
    <location>
        <begin position="68"/>
        <end position="87"/>
    </location>
</feature>
<keyword evidence="3 7" id="KW-0479">Metal-binding</keyword>
<keyword evidence="7" id="KW-0349">Heme</keyword>
<keyword evidence="4" id="KW-0560">Oxidoreductase</keyword>
<feature type="transmembrane region" description="Helical" evidence="8">
    <location>
        <begin position="37"/>
        <end position="56"/>
    </location>
</feature>
<dbReference type="AlphaFoldDB" id="A0AAD6GJF8"/>
<dbReference type="GO" id="GO:0020037">
    <property type="term" value="F:heme binding"/>
    <property type="evidence" value="ECO:0007669"/>
    <property type="project" value="InterPro"/>
</dbReference>
<evidence type="ECO:0000256" key="2">
    <source>
        <dbReference type="ARBA" id="ARBA00010617"/>
    </source>
</evidence>
<organism evidence="9 10">
    <name type="scientific">Penicillium frequentans</name>
    <dbReference type="NCBI Taxonomy" id="3151616"/>
    <lineage>
        <taxon>Eukaryota</taxon>
        <taxon>Fungi</taxon>
        <taxon>Dikarya</taxon>
        <taxon>Ascomycota</taxon>
        <taxon>Pezizomycotina</taxon>
        <taxon>Eurotiomycetes</taxon>
        <taxon>Eurotiomycetidae</taxon>
        <taxon>Eurotiales</taxon>
        <taxon>Aspergillaceae</taxon>
        <taxon>Penicillium</taxon>
    </lineage>
</organism>
<keyword evidence="6" id="KW-0503">Monooxygenase</keyword>
<dbReference type="PANTHER" id="PTHR24305">
    <property type="entry name" value="CYTOCHROME P450"/>
    <property type="match status" value="1"/>
</dbReference>
<keyword evidence="10" id="KW-1185">Reference proteome</keyword>
<dbReference type="PANTHER" id="PTHR24305:SF187">
    <property type="entry name" value="P450, PUTATIVE (EUROFUNG)-RELATED"/>
    <property type="match status" value="1"/>
</dbReference>
<comment type="cofactor">
    <cofactor evidence="1 7">
        <name>heme</name>
        <dbReference type="ChEBI" id="CHEBI:30413"/>
    </cofactor>
</comment>
<keyword evidence="5 7" id="KW-0408">Iron</keyword>